<dbReference type="Pfam" id="PF01425">
    <property type="entry name" value="Amidase"/>
    <property type="match status" value="1"/>
</dbReference>
<evidence type="ECO:0000313" key="7">
    <source>
        <dbReference type="Proteomes" id="UP001301958"/>
    </source>
</evidence>
<dbReference type="Gene3D" id="3.90.1300.10">
    <property type="entry name" value="Amidase signature (AS) domain"/>
    <property type="match status" value="1"/>
</dbReference>
<feature type="binding site" evidence="4">
    <location>
        <begin position="239"/>
        <end position="242"/>
    </location>
    <ligand>
        <name>substrate</name>
    </ligand>
</feature>
<dbReference type="SUPFAM" id="SSF75304">
    <property type="entry name" value="Amidase signature (AS) enzymes"/>
    <property type="match status" value="1"/>
</dbReference>
<feature type="binding site" evidence="4">
    <location>
        <position position="193"/>
    </location>
    <ligand>
        <name>substrate</name>
    </ligand>
</feature>
<name>A0AAN7BMC5_9PEZI</name>
<keyword evidence="2" id="KW-0378">Hydrolase</keyword>
<dbReference type="AlphaFoldDB" id="A0AAN7BMC5"/>
<sequence length="556" mass="61251">MAPFVEVLAVPTGTPEFETLKQSILDEFWAGVPESLYLPESLIKNPPKDVTAVSRECGLLTPEEIDITENYDAVALAEAIATKKFTAVTVAQAFSKRAIIAHQLTSCLVEWFPEEALARAKELDDYLERTGKTVGPLHGVPLSVKEHMPIAGHYSALGFLDTRHKDDHDCHMVSIFRAAGAVFYVKTNQPQGIMHLESVAPLGRVLNPYNINLSSGGSTGGEAALLAMRGSILGIGTDIGGSIRGPAAFCGIYGFKSTSYYLPQKEFLTGGFAAELNVLCSTGPMCHTLRDMDLFVSTLKAANPHLEDPCLIPIPWTGTTTPLPSPKLKVGILFHDGQIVPQPPIIKALEWAKSQLSGFPDLFEVKEFVPFRTAELMQNIRKAYWPDGGKAVKAHLATTGEPMLPLTQWILKDAESDTDAGTDGVLAMRVARDLYRQAFVAHWNSQDIDVLLCPAFVGPACEHETAFYWNYTAFWNYVDYPGVVFPTPFKAGKKGEEDYKEEYQEVLSQEDKHVRELWQKGDFEGAPVDLQLVGRKYYDNQLFGALEKLKGALQLP</sequence>
<gene>
    <name evidence="6" type="ORF">QBC38DRAFT_394351</name>
</gene>
<protein>
    <submittedName>
        <fullName evidence="6">Acetamidase</fullName>
    </submittedName>
</protein>
<feature type="active site" description="Acyl-ester intermediate" evidence="3">
    <location>
        <position position="242"/>
    </location>
</feature>
<dbReference type="InterPro" id="IPR023631">
    <property type="entry name" value="Amidase_dom"/>
</dbReference>
<dbReference type="GO" id="GO:0016787">
    <property type="term" value="F:hydrolase activity"/>
    <property type="evidence" value="ECO:0007669"/>
    <property type="project" value="UniProtKB-KW"/>
</dbReference>
<dbReference type="EMBL" id="MU865356">
    <property type="protein sequence ID" value="KAK4225954.1"/>
    <property type="molecule type" value="Genomic_DNA"/>
</dbReference>
<feature type="active site" description="Charge relay system" evidence="3">
    <location>
        <position position="218"/>
    </location>
</feature>
<feature type="active site" description="Charge relay system" evidence="3">
    <location>
        <position position="145"/>
    </location>
</feature>
<evidence type="ECO:0000313" key="6">
    <source>
        <dbReference type="EMBL" id="KAK4225954.1"/>
    </source>
</evidence>
<evidence type="ECO:0000259" key="5">
    <source>
        <dbReference type="Pfam" id="PF01425"/>
    </source>
</evidence>
<feature type="binding site" evidence="4">
    <location>
        <position position="218"/>
    </location>
    <ligand>
        <name>substrate</name>
    </ligand>
</feature>
<evidence type="ECO:0000256" key="3">
    <source>
        <dbReference type="PIRSR" id="PIRSR001221-1"/>
    </source>
</evidence>
<dbReference type="PANTHER" id="PTHR46072:SF4">
    <property type="entry name" value="AMIDASE C550.07-RELATED"/>
    <property type="match status" value="1"/>
</dbReference>
<reference evidence="6" key="1">
    <citation type="journal article" date="2023" name="Mol. Phylogenet. Evol.">
        <title>Genome-scale phylogeny and comparative genomics of the fungal order Sordariales.</title>
        <authorList>
            <person name="Hensen N."/>
            <person name="Bonometti L."/>
            <person name="Westerberg I."/>
            <person name="Brannstrom I.O."/>
            <person name="Guillou S."/>
            <person name="Cros-Aarteil S."/>
            <person name="Calhoun S."/>
            <person name="Haridas S."/>
            <person name="Kuo A."/>
            <person name="Mondo S."/>
            <person name="Pangilinan J."/>
            <person name="Riley R."/>
            <person name="LaButti K."/>
            <person name="Andreopoulos B."/>
            <person name="Lipzen A."/>
            <person name="Chen C."/>
            <person name="Yan M."/>
            <person name="Daum C."/>
            <person name="Ng V."/>
            <person name="Clum A."/>
            <person name="Steindorff A."/>
            <person name="Ohm R.A."/>
            <person name="Martin F."/>
            <person name="Silar P."/>
            <person name="Natvig D.O."/>
            <person name="Lalanne C."/>
            <person name="Gautier V."/>
            <person name="Ament-Velasquez S.L."/>
            <person name="Kruys A."/>
            <person name="Hutchinson M.I."/>
            <person name="Powell A.J."/>
            <person name="Barry K."/>
            <person name="Miller A.N."/>
            <person name="Grigoriev I.V."/>
            <person name="Debuchy R."/>
            <person name="Gladieux P."/>
            <person name="Hiltunen Thoren M."/>
            <person name="Johannesson H."/>
        </authorList>
    </citation>
    <scope>NUCLEOTIDE SEQUENCE</scope>
    <source>
        <strain evidence="6">CBS 990.96</strain>
    </source>
</reference>
<dbReference type="PANTHER" id="PTHR46072">
    <property type="entry name" value="AMIDASE-RELATED-RELATED"/>
    <property type="match status" value="1"/>
</dbReference>
<dbReference type="InterPro" id="IPR036928">
    <property type="entry name" value="AS_sf"/>
</dbReference>
<comment type="caution">
    <text evidence="6">The sequence shown here is derived from an EMBL/GenBank/DDBJ whole genome shotgun (WGS) entry which is preliminary data.</text>
</comment>
<dbReference type="PIRSF" id="PIRSF001221">
    <property type="entry name" value="Amidase_fungi"/>
    <property type="match status" value="1"/>
</dbReference>
<organism evidence="6 7">
    <name type="scientific">Podospora fimiseda</name>
    <dbReference type="NCBI Taxonomy" id="252190"/>
    <lineage>
        <taxon>Eukaryota</taxon>
        <taxon>Fungi</taxon>
        <taxon>Dikarya</taxon>
        <taxon>Ascomycota</taxon>
        <taxon>Pezizomycotina</taxon>
        <taxon>Sordariomycetes</taxon>
        <taxon>Sordariomycetidae</taxon>
        <taxon>Sordariales</taxon>
        <taxon>Podosporaceae</taxon>
        <taxon>Podospora</taxon>
    </lineage>
</organism>
<evidence type="ECO:0000256" key="4">
    <source>
        <dbReference type="PIRSR" id="PIRSR001221-2"/>
    </source>
</evidence>
<feature type="domain" description="Amidase" evidence="5">
    <location>
        <begin position="91"/>
        <end position="542"/>
    </location>
</feature>
<proteinExistence type="inferred from homology"/>
<comment type="similarity">
    <text evidence="1">Belongs to the amidase family.</text>
</comment>
<evidence type="ECO:0000256" key="1">
    <source>
        <dbReference type="ARBA" id="ARBA00009199"/>
    </source>
</evidence>
<evidence type="ECO:0000256" key="2">
    <source>
        <dbReference type="ARBA" id="ARBA00022801"/>
    </source>
</evidence>
<dbReference type="Proteomes" id="UP001301958">
    <property type="component" value="Unassembled WGS sequence"/>
</dbReference>
<accession>A0AAN7BMC5</accession>
<reference evidence="6" key="2">
    <citation type="submission" date="2023-05" db="EMBL/GenBank/DDBJ databases">
        <authorList>
            <consortium name="Lawrence Berkeley National Laboratory"/>
            <person name="Steindorff A."/>
            <person name="Hensen N."/>
            <person name="Bonometti L."/>
            <person name="Westerberg I."/>
            <person name="Brannstrom I.O."/>
            <person name="Guillou S."/>
            <person name="Cros-Aarteil S."/>
            <person name="Calhoun S."/>
            <person name="Haridas S."/>
            <person name="Kuo A."/>
            <person name="Mondo S."/>
            <person name="Pangilinan J."/>
            <person name="Riley R."/>
            <person name="Labutti K."/>
            <person name="Andreopoulos B."/>
            <person name="Lipzen A."/>
            <person name="Chen C."/>
            <person name="Yanf M."/>
            <person name="Daum C."/>
            <person name="Ng V."/>
            <person name="Clum A."/>
            <person name="Ohm R."/>
            <person name="Martin F."/>
            <person name="Silar P."/>
            <person name="Natvig D."/>
            <person name="Lalanne C."/>
            <person name="Gautier V."/>
            <person name="Ament-Velasquez S.L."/>
            <person name="Kruys A."/>
            <person name="Hutchinson M.I."/>
            <person name="Powell A.J."/>
            <person name="Barry K."/>
            <person name="Miller A.N."/>
            <person name="Grigoriev I.V."/>
            <person name="Debuchy R."/>
            <person name="Gladieux P."/>
            <person name="Thoren M.H."/>
            <person name="Johannesson H."/>
        </authorList>
    </citation>
    <scope>NUCLEOTIDE SEQUENCE</scope>
    <source>
        <strain evidence="6">CBS 990.96</strain>
    </source>
</reference>
<keyword evidence="7" id="KW-1185">Reference proteome</keyword>